<dbReference type="Proteomes" id="UP001327560">
    <property type="component" value="Chromosome 3"/>
</dbReference>
<dbReference type="EMBL" id="CP136892">
    <property type="protein sequence ID" value="WOL00217.1"/>
    <property type="molecule type" value="Genomic_DNA"/>
</dbReference>
<evidence type="ECO:0000256" key="8">
    <source>
        <dbReference type="SAM" id="Coils"/>
    </source>
</evidence>
<evidence type="ECO:0000313" key="10">
    <source>
        <dbReference type="EMBL" id="WOL00217.1"/>
    </source>
</evidence>
<dbReference type="GO" id="GO:0030130">
    <property type="term" value="C:clathrin coat of trans-Golgi network vesicle"/>
    <property type="evidence" value="ECO:0007669"/>
    <property type="project" value="InterPro"/>
</dbReference>
<dbReference type="GO" id="GO:0032050">
    <property type="term" value="F:clathrin heavy chain binding"/>
    <property type="evidence" value="ECO:0007669"/>
    <property type="project" value="TreeGrafter"/>
</dbReference>
<feature type="compositionally biased region" description="Pro residues" evidence="9">
    <location>
        <begin position="288"/>
        <end position="300"/>
    </location>
</feature>
<dbReference type="GO" id="GO:0030132">
    <property type="term" value="C:clathrin coat of coated pit"/>
    <property type="evidence" value="ECO:0007669"/>
    <property type="project" value="InterPro"/>
</dbReference>
<evidence type="ECO:0000256" key="3">
    <source>
        <dbReference type="ARBA" id="ARBA00005263"/>
    </source>
</evidence>
<keyword evidence="11" id="KW-1185">Reference proteome</keyword>
<protein>
    <recommendedName>
        <fullName evidence="7">Clathrin light chain</fullName>
    </recommendedName>
</protein>
<feature type="compositionally biased region" description="Basic and acidic residues" evidence="9">
    <location>
        <begin position="244"/>
        <end position="257"/>
    </location>
</feature>
<keyword evidence="4 7" id="KW-0472">Membrane</keyword>
<dbReference type="GO" id="GO:0006886">
    <property type="term" value="P:intracellular protein transport"/>
    <property type="evidence" value="ECO:0007669"/>
    <property type="project" value="InterPro"/>
</dbReference>
<evidence type="ECO:0000256" key="2">
    <source>
        <dbReference type="ARBA" id="ARBA00004180"/>
    </source>
</evidence>
<evidence type="ECO:0000256" key="6">
    <source>
        <dbReference type="ARBA" id="ARBA00023329"/>
    </source>
</evidence>
<evidence type="ECO:0000256" key="7">
    <source>
        <dbReference type="RuleBase" id="RU363137"/>
    </source>
</evidence>
<feature type="coiled-coil region" evidence="8">
    <location>
        <begin position="156"/>
        <end position="187"/>
    </location>
</feature>
<keyword evidence="8" id="KW-0175">Coiled coil</keyword>
<name>A0AAQ3K1D5_9LILI</name>
<dbReference type="GO" id="GO:0072583">
    <property type="term" value="P:clathrin-dependent endocytosis"/>
    <property type="evidence" value="ECO:0007669"/>
    <property type="project" value="TreeGrafter"/>
</dbReference>
<dbReference type="InterPro" id="IPR000996">
    <property type="entry name" value="Clathrin_L-chain"/>
</dbReference>
<comment type="function">
    <text evidence="1 7">Clathrin is the major protein of the polyhedral coat of coated pits and vesicles.</text>
</comment>
<comment type="subcellular location">
    <subcellularLocation>
        <location evidence="2 7">Cytoplasmic vesicle membrane</location>
        <topology evidence="2 7">Peripheral membrane protein</topology>
        <orientation evidence="2 7">Cytoplasmic side</orientation>
    </subcellularLocation>
    <subcellularLocation>
        <location evidence="7">Membrane</location>
        <location evidence="7">Coated pit</location>
        <topology evidence="7">Peripheral membrane protein</topology>
        <orientation evidence="7">Cytoplasmic side</orientation>
    </subcellularLocation>
    <text evidence="7">Cytoplasmic face of coated pits and vesicles.</text>
</comment>
<reference evidence="10 11" key="1">
    <citation type="submission" date="2023-10" db="EMBL/GenBank/DDBJ databases">
        <title>Chromosome-scale genome assembly provides insights into flower coloration mechanisms of Canna indica.</title>
        <authorList>
            <person name="Li C."/>
        </authorList>
    </citation>
    <scope>NUCLEOTIDE SEQUENCE [LARGE SCALE GENOMIC DNA]</scope>
    <source>
        <tissue evidence="10">Flower</tissue>
    </source>
</reference>
<dbReference type="GO" id="GO:0005198">
    <property type="term" value="F:structural molecule activity"/>
    <property type="evidence" value="ECO:0007669"/>
    <property type="project" value="InterPro"/>
</dbReference>
<dbReference type="AlphaFoldDB" id="A0AAQ3K1D5"/>
<feature type="compositionally biased region" description="Polar residues" evidence="9">
    <location>
        <begin position="110"/>
        <end position="125"/>
    </location>
</feature>
<evidence type="ECO:0000256" key="9">
    <source>
        <dbReference type="SAM" id="MobiDB-lite"/>
    </source>
</evidence>
<accession>A0AAQ3K1D5</accession>
<evidence type="ECO:0000256" key="1">
    <source>
        <dbReference type="ARBA" id="ARBA00003913"/>
    </source>
</evidence>
<evidence type="ECO:0000313" key="11">
    <source>
        <dbReference type="Proteomes" id="UP001327560"/>
    </source>
</evidence>
<dbReference type="PANTHER" id="PTHR10639">
    <property type="entry name" value="CLATHRIN LIGHT CHAIN"/>
    <property type="match status" value="1"/>
</dbReference>
<keyword evidence="5 7" id="KW-0168">Coated pit</keyword>
<feature type="region of interest" description="Disordered" evidence="9">
    <location>
        <begin position="244"/>
        <end position="353"/>
    </location>
</feature>
<keyword evidence="6 7" id="KW-0968">Cytoplasmic vesicle</keyword>
<dbReference type="PANTHER" id="PTHR10639:SF7">
    <property type="entry name" value="CLATHRIN LIGHT CHAIN"/>
    <property type="match status" value="1"/>
</dbReference>
<feature type="region of interest" description="Disordered" evidence="9">
    <location>
        <begin position="1"/>
        <end position="131"/>
    </location>
</feature>
<evidence type="ECO:0000256" key="5">
    <source>
        <dbReference type="ARBA" id="ARBA00023176"/>
    </source>
</evidence>
<gene>
    <name evidence="10" type="ORF">Cni_G08930</name>
</gene>
<feature type="compositionally biased region" description="Polar residues" evidence="9">
    <location>
        <begin position="326"/>
        <end position="335"/>
    </location>
</feature>
<organism evidence="10 11">
    <name type="scientific">Canna indica</name>
    <name type="common">Indian-shot</name>
    <dbReference type="NCBI Taxonomy" id="4628"/>
    <lineage>
        <taxon>Eukaryota</taxon>
        <taxon>Viridiplantae</taxon>
        <taxon>Streptophyta</taxon>
        <taxon>Embryophyta</taxon>
        <taxon>Tracheophyta</taxon>
        <taxon>Spermatophyta</taxon>
        <taxon>Magnoliopsida</taxon>
        <taxon>Liliopsida</taxon>
        <taxon>Zingiberales</taxon>
        <taxon>Cannaceae</taxon>
        <taxon>Canna</taxon>
    </lineage>
</organism>
<evidence type="ECO:0000256" key="4">
    <source>
        <dbReference type="ARBA" id="ARBA00023136"/>
    </source>
</evidence>
<dbReference type="Pfam" id="PF01086">
    <property type="entry name" value="Clathrin_lg_ch"/>
    <property type="match status" value="1"/>
</dbReference>
<sequence>MSSAFDTFSIDGDDAALPTAAGGSATTRPFDDGYLGYDPRLPSQRFEAFSSMPPSDDVDHLAPASPGFPSDTASGDGFGFQPEDVPIHHHPVVSGGGDSIPASPEGYGFSSATSPFTMPQANGTSYGVEENGEIFTTDGPILPDPDQMERDEGFALREWRRQNAILLEEKERKEKELRNEIIAEAEEFKKAFYEKRKLNCETNRVQNREKEKLYHANQEKFHANADKQYWKAISELIPHEIASIEKRGGKKDKEKKPSIVVIQGPKPGKPTDLSRLRQILIKLKHTPPPHMKPPTPPAPAPAKDAKDATAAAGKKPSSPAQDAKANGTTTSTKVETSAEEGQDVKAQEFVASA</sequence>
<comment type="similarity">
    <text evidence="3 7">Belongs to the clathrin light chain family.</text>
</comment>
<proteinExistence type="inferred from homology"/>